<protein>
    <recommendedName>
        <fullName evidence="3">BHLH domain-containing protein</fullName>
    </recommendedName>
</protein>
<reference evidence="1 2" key="1">
    <citation type="journal article" date="2013" name="Genome Biol.">
        <title>The genome sequence of the most widely cultivated cacao type and its use to identify candidate genes regulating pod color.</title>
        <authorList>
            <person name="Motamayor J.C."/>
            <person name="Mockaitis K."/>
            <person name="Schmutz J."/>
            <person name="Haiminen N."/>
            <person name="Iii D.L."/>
            <person name="Cornejo O."/>
            <person name="Findley S.D."/>
            <person name="Zheng P."/>
            <person name="Utro F."/>
            <person name="Royaert S."/>
            <person name="Saski C."/>
            <person name="Jenkins J."/>
            <person name="Podicheti R."/>
            <person name="Zhao M."/>
            <person name="Scheffler B.E."/>
            <person name="Stack J.C."/>
            <person name="Feltus F.A."/>
            <person name="Mustiga G.M."/>
            <person name="Amores F."/>
            <person name="Phillips W."/>
            <person name="Marelli J.P."/>
            <person name="May G.D."/>
            <person name="Shapiro H."/>
            <person name="Ma J."/>
            <person name="Bustamante C.D."/>
            <person name="Schnell R.J."/>
            <person name="Main D."/>
            <person name="Gilbert D."/>
            <person name="Parida L."/>
            <person name="Kuhn D.N."/>
        </authorList>
    </citation>
    <scope>NUCLEOTIDE SEQUENCE [LARGE SCALE GENOMIC DNA]</scope>
    <source>
        <strain evidence="2">cv. Matina 1-6</strain>
    </source>
</reference>
<gene>
    <name evidence="1" type="ORF">TCM_038540</name>
</gene>
<dbReference type="HOGENOM" id="CLU_2431433_0_0_1"/>
<organism evidence="1 2">
    <name type="scientific">Theobroma cacao</name>
    <name type="common">Cacao</name>
    <name type="synonym">Cocoa</name>
    <dbReference type="NCBI Taxonomy" id="3641"/>
    <lineage>
        <taxon>Eukaryota</taxon>
        <taxon>Viridiplantae</taxon>
        <taxon>Streptophyta</taxon>
        <taxon>Embryophyta</taxon>
        <taxon>Tracheophyta</taxon>
        <taxon>Spermatophyta</taxon>
        <taxon>Magnoliopsida</taxon>
        <taxon>eudicotyledons</taxon>
        <taxon>Gunneridae</taxon>
        <taxon>Pentapetalae</taxon>
        <taxon>rosids</taxon>
        <taxon>malvids</taxon>
        <taxon>Malvales</taxon>
        <taxon>Malvaceae</taxon>
        <taxon>Byttnerioideae</taxon>
        <taxon>Theobroma</taxon>
    </lineage>
</organism>
<evidence type="ECO:0000313" key="1">
    <source>
        <dbReference type="EMBL" id="EOY31590.1"/>
    </source>
</evidence>
<sequence length="91" mass="10561">MRSKRTPRCRRKVLLMRGRKLRRQSLSSANDSSAESVRTSIERKLQQLQRILPAACSEINMETLFLRTAEYIFLLEAKVSLLQNLSTFYGV</sequence>
<name>A0A061GP11_THECC</name>
<dbReference type="InParanoid" id="A0A061GP11"/>
<dbReference type="AlphaFoldDB" id="A0A061GP11"/>
<dbReference type="EMBL" id="CM001887">
    <property type="protein sequence ID" value="EOY31590.1"/>
    <property type="molecule type" value="Genomic_DNA"/>
</dbReference>
<dbReference type="OMA" id="ACSEINM"/>
<proteinExistence type="predicted"/>
<dbReference type="eggNOG" id="ENOG502SDWW">
    <property type="taxonomic scope" value="Eukaryota"/>
</dbReference>
<keyword evidence="2" id="KW-1185">Reference proteome</keyword>
<dbReference type="Proteomes" id="UP000026915">
    <property type="component" value="Chromosome 9"/>
</dbReference>
<accession>A0A061GP11</accession>
<evidence type="ECO:0008006" key="3">
    <source>
        <dbReference type="Google" id="ProtNLM"/>
    </source>
</evidence>
<dbReference type="Gramene" id="EOY31590">
    <property type="protein sequence ID" value="EOY31590"/>
    <property type="gene ID" value="TCM_038540"/>
</dbReference>
<evidence type="ECO:0000313" key="2">
    <source>
        <dbReference type="Proteomes" id="UP000026915"/>
    </source>
</evidence>